<comment type="similarity">
    <text evidence="2">Belongs to the FAM187 family.</text>
</comment>
<dbReference type="InterPro" id="IPR036179">
    <property type="entry name" value="Ig-like_dom_sf"/>
</dbReference>
<keyword evidence="4 9" id="KW-0732">Signal</keyword>
<keyword evidence="5 8" id="KW-1133">Transmembrane helix</keyword>
<evidence type="ECO:0000256" key="1">
    <source>
        <dbReference type="ARBA" id="ARBA00004479"/>
    </source>
</evidence>
<dbReference type="SUPFAM" id="SSF48726">
    <property type="entry name" value="Immunoglobulin"/>
    <property type="match status" value="2"/>
</dbReference>
<organism evidence="11 12">
    <name type="scientific">Pyxicephalus adspersus</name>
    <name type="common">African bullfrog</name>
    <dbReference type="NCBI Taxonomy" id="30357"/>
    <lineage>
        <taxon>Eukaryota</taxon>
        <taxon>Metazoa</taxon>
        <taxon>Chordata</taxon>
        <taxon>Craniata</taxon>
        <taxon>Vertebrata</taxon>
        <taxon>Euteleostomi</taxon>
        <taxon>Amphibia</taxon>
        <taxon>Batrachia</taxon>
        <taxon>Anura</taxon>
        <taxon>Neobatrachia</taxon>
        <taxon>Ranoidea</taxon>
        <taxon>Pyxicephalidae</taxon>
        <taxon>Pyxicephalinae</taxon>
        <taxon>Pyxicephalus</taxon>
    </lineage>
</organism>
<reference evidence="11" key="1">
    <citation type="thesis" date="2020" institute="ProQuest LLC" country="789 East Eisenhower Parkway, Ann Arbor, MI, USA">
        <title>Comparative Genomics and Chromosome Evolution.</title>
        <authorList>
            <person name="Mudd A.B."/>
        </authorList>
    </citation>
    <scope>NUCLEOTIDE SEQUENCE</scope>
    <source>
        <strain evidence="11">1538</strain>
        <tissue evidence="11">Blood</tissue>
    </source>
</reference>
<feature type="domain" description="Ig-like" evidence="10">
    <location>
        <begin position="268"/>
        <end position="358"/>
    </location>
</feature>
<evidence type="ECO:0000256" key="8">
    <source>
        <dbReference type="SAM" id="Phobius"/>
    </source>
</evidence>
<evidence type="ECO:0000313" key="12">
    <source>
        <dbReference type="Proteomes" id="UP001181693"/>
    </source>
</evidence>
<evidence type="ECO:0000256" key="7">
    <source>
        <dbReference type="ARBA" id="ARBA00023180"/>
    </source>
</evidence>
<dbReference type="InterPro" id="IPR039311">
    <property type="entry name" value="FAM187A/B"/>
</dbReference>
<accession>A0AAV3A478</accession>
<dbReference type="AlphaFoldDB" id="A0AAV3A478"/>
<dbReference type="InterPro" id="IPR013106">
    <property type="entry name" value="Ig_V-set"/>
</dbReference>
<evidence type="ECO:0000256" key="5">
    <source>
        <dbReference type="ARBA" id="ARBA00022989"/>
    </source>
</evidence>
<dbReference type="Proteomes" id="UP001181693">
    <property type="component" value="Unassembled WGS sequence"/>
</dbReference>
<keyword evidence="3 8" id="KW-0812">Transmembrane</keyword>
<evidence type="ECO:0000313" key="11">
    <source>
        <dbReference type="EMBL" id="DBA22315.1"/>
    </source>
</evidence>
<evidence type="ECO:0000256" key="4">
    <source>
        <dbReference type="ARBA" id="ARBA00022729"/>
    </source>
</evidence>
<dbReference type="PROSITE" id="PS50835">
    <property type="entry name" value="IG_LIKE"/>
    <property type="match status" value="1"/>
</dbReference>
<dbReference type="SMART" id="SM00409">
    <property type="entry name" value="IG"/>
    <property type="match status" value="2"/>
</dbReference>
<feature type="transmembrane region" description="Helical" evidence="8">
    <location>
        <begin position="377"/>
        <end position="398"/>
    </location>
</feature>
<name>A0AAV3A478_PYXAD</name>
<feature type="chain" id="PRO_5043830977" description="Ig-like domain-containing protein" evidence="9">
    <location>
        <begin position="22"/>
        <end position="413"/>
    </location>
</feature>
<evidence type="ECO:0000256" key="9">
    <source>
        <dbReference type="SAM" id="SignalP"/>
    </source>
</evidence>
<keyword evidence="7" id="KW-0325">Glycoprotein</keyword>
<dbReference type="GO" id="GO:0016020">
    <property type="term" value="C:membrane"/>
    <property type="evidence" value="ECO:0007669"/>
    <property type="project" value="UniProtKB-SubCell"/>
</dbReference>
<proteinExistence type="inferred from homology"/>
<feature type="signal peptide" evidence="9">
    <location>
        <begin position="1"/>
        <end position="21"/>
    </location>
</feature>
<evidence type="ECO:0000259" key="10">
    <source>
        <dbReference type="PROSITE" id="PS50835"/>
    </source>
</evidence>
<comment type="caution">
    <text evidence="11">The sequence shown here is derived from an EMBL/GenBank/DDBJ whole genome shotgun (WGS) entry which is preliminary data.</text>
</comment>
<dbReference type="EMBL" id="DYDO01000006">
    <property type="protein sequence ID" value="DBA22315.1"/>
    <property type="molecule type" value="Genomic_DNA"/>
</dbReference>
<comment type="subcellular location">
    <subcellularLocation>
        <location evidence="1">Membrane</location>
        <topology evidence="1">Single-pass type I membrane protein</topology>
    </subcellularLocation>
</comment>
<protein>
    <recommendedName>
        <fullName evidence="10">Ig-like domain-containing protein</fullName>
    </recommendedName>
</protein>
<dbReference type="InterPro" id="IPR003599">
    <property type="entry name" value="Ig_sub"/>
</dbReference>
<evidence type="ECO:0000256" key="2">
    <source>
        <dbReference type="ARBA" id="ARBA00008727"/>
    </source>
</evidence>
<dbReference type="Pfam" id="PF07686">
    <property type="entry name" value="V-set"/>
    <property type="match status" value="1"/>
</dbReference>
<gene>
    <name evidence="11" type="ORF">GDO54_013353</name>
</gene>
<evidence type="ECO:0000256" key="6">
    <source>
        <dbReference type="ARBA" id="ARBA00023136"/>
    </source>
</evidence>
<dbReference type="InterPro" id="IPR013783">
    <property type="entry name" value="Ig-like_fold"/>
</dbReference>
<dbReference type="PANTHER" id="PTHR32178:SF7">
    <property type="entry name" value="IG-LIKE V-TYPE DOMAIN-CONTAINING PROTEIN FAM187A"/>
    <property type="match status" value="1"/>
</dbReference>
<keyword evidence="6 8" id="KW-0472">Membrane</keyword>
<dbReference type="InterPro" id="IPR007110">
    <property type="entry name" value="Ig-like_dom"/>
</dbReference>
<dbReference type="PANTHER" id="PTHR32178">
    <property type="entry name" value="FAM187"/>
    <property type="match status" value="1"/>
</dbReference>
<evidence type="ECO:0000256" key="3">
    <source>
        <dbReference type="ARBA" id="ARBA00022692"/>
    </source>
</evidence>
<sequence>MDCGKLFCFLLFLTAISMVRSAEIREQEVKYNRDSCPAIPSFDSVAYGTDMNIELPCHCMTDVNTPVFWYYKKSASSTKIRLLTPTSKQGFQKTSHNLRSKISTTKRNVIIHKARVVDTGLYICGSSDGMFFWGYDVDVQDTTNAYVAFQSHHEHPLPHLITKHFTAFTAFWDWGTCDRCDVPGEQRSVGLCYVTSRYLDPRFKMTENGVASCGSDAVPKNFKGELSDRRPEIYIRNCQSPCHERKPGFIGTIKHWINKLGKLKEYIPFIPRAPTEKHSHMFGDSLTLACPGARPTDAVAWDKGKKRLYKSDYLIQEKKKRIYIDHGNNLNFQRVSFSDKATYYCWVQGKLRAGIKLTVQADPVEQRSFYDPGSIEAMKIIGSSLALFTIIFVAIHCLKCTTYNFRCLPCEPV</sequence>
<keyword evidence="12" id="KW-1185">Reference proteome</keyword>
<dbReference type="Gene3D" id="2.60.40.10">
    <property type="entry name" value="Immunoglobulins"/>
    <property type="match status" value="2"/>
</dbReference>